<name>A0A9W6PQE8_9ACTN</name>
<dbReference type="InterPro" id="IPR036388">
    <property type="entry name" value="WH-like_DNA-bd_sf"/>
</dbReference>
<dbReference type="Proteomes" id="UP001165124">
    <property type="component" value="Unassembled WGS sequence"/>
</dbReference>
<organism evidence="2 3">
    <name type="scientific">Actinomadura rubrobrunea</name>
    <dbReference type="NCBI Taxonomy" id="115335"/>
    <lineage>
        <taxon>Bacteria</taxon>
        <taxon>Bacillati</taxon>
        <taxon>Actinomycetota</taxon>
        <taxon>Actinomycetes</taxon>
        <taxon>Streptosporangiales</taxon>
        <taxon>Thermomonosporaceae</taxon>
        <taxon>Actinomadura</taxon>
    </lineage>
</organism>
<reference evidence="2" key="1">
    <citation type="submission" date="2023-02" db="EMBL/GenBank/DDBJ databases">
        <title>Actinomadura rubrobrunea NBRC 14622.</title>
        <authorList>
            <person name="Ichikawa N."/>
            <person name="Sato H."/>
            <person name="Tonouchi N."/>
        </authorList>
    </citation>
    <scope>NUCLEOTIDE SEQUENCE</scope>
    <source>
        <strain evidence="2">NBRC 14622</strain>
    </source>
</reference>
<evidence type="ECO:0000313" key="3">
    <source>
        <dbReference type="Proteomes" id="UP001165124"/>
    </source>
</evidence>
<keyword evidence="2" id="KW-0418">Kinase</keyword>
<dbReference type="InterPro" id="IPR000600">
    <property type="entry name" value="ROK"/>
</dbReference>
<dbReference type="PANTHER" id="PTHR18964">
    <property type="entry name" value="ROK (REPRESSOR, ORF, KINASE) FAMILY"/>
    <property type="match status" value="1"/>
</dbReference>
<dbReference type="GO" id="GO:0016301">
    <property type="term" value="F:kinase activity"/>
    <property type="evidence" value="ECO:0007669"/>
    <property type="project" value="UniProtKB-KW"/>
</dbReference>
<dbReference type="SUPFAM" id="SSF53067">
    <property type="entry name" value="Actin-like ATPase domain"/>
    <property type="match status" value="1"/>
</dbReference>
<dbReference type="PANTHER" id="PTHR18964:SF149">
    <property type="entry name" value="BIFUNCTIONAL UDP-N-ACETYLGLUCOSAMINE 2-EPIMERASE_N-ACETYLMANNOSAMINE KINASE"/>
    <property type="match status" value="1"/>
</dbReference>
<dbReference type="SUPFAM" id="SSF46785">
    <property type="entry name" value="Winged helix' DNA-binding domain"/>
    <property type="match status" value="1"/>
</dbReference>
<accession>A0A9W6PQE8</accession>
<dbReference type="EMBL" id="BSRZ01000001">
    <property type="protein sequence ID" value="GLW62714.1"/>
    <property type="molecule type" value="Genomic_DNA"/>
</dbReference>
<keyword evidence="2" id="KW-0808">Transferase</keyword>
<dbReference type="Pfam" id="PF00480">
    <property type="entry name" value="ROK"/>
    <property type="match status" value="1"/>
</dbReference>
<evidence type="ECO:0000256" key="1">
    <source>
        <dbReference type="ARBA" id="ARBA00006479"/>
    </source>
</evidence>
<dbReference type="InterPro" id="IPR043129">
    <property type="entry name" value="ATPase_NBD"/>
</dbReference>
<gene>
    <name evidence="2" type="ORF">Arub01_09580</name>
</gene>
<dbReference type="Gene3D" id="3.30.420.40">
    <property type="match status" value="2"/>
</dbReference>
<dbReference type="InterPro" id="IPR036390">
    <property type="entry name" value="WH_DNA-bd_sf"/>
</dbReference>
<comment type="caution">
    <text evidence="2">The sequence shown here is derived from an EMBL/GenBank/DDBJ whole genome shotgun (WGS) entry which is preliminary data.</text>
</comment>
<dbReference type="Gene3D" id="1.10.10.10">
    <property type="entry name" value="Winged helix-like DNA-binding domain superfamily/Winged helix DNA-binding domain"/>
    <property type="match status" value="1"/>
</dbReference>
<evidence type="ECO:0000313" key="2">
    <source>
        <dbReference type="EMBL" id="GLW62714.1"/>
    </source>
</evidence>
<keyword evidence="3" id="KW-1185">Reference proteome</keyword>
<comment type="similarity">
    <text evidence="1">Belongs to the ROK (NagC/XylR) family.</text>
</comment>
<protein>
    <submittedName>
        <fullName evidence="2">Sugar kinase</fullName>
    </submittedName>
</protein>
<dbReference type="AlphaFoldDB" id="A0A9W6PQE8"/>
<sequence>MMKAGPSQEEIRRHNLGALLRFVHVRGPASRAILAENLGLNRSTIMALTSDLTAAGLVREELPRTPGRRAGRPSLVVRPESTRVYVLAFDVGVDRLTVARVGLGGVILDRREAARGRVAASGGASGAADPNEMVNALAAAARSLVRKAGDEATCVGAALAFPGIVRRSDDQVMFGPNLDVGGMAIGEVLSRRLGLGVPVAVCNDANLGAIAEHERGAGVGVNDLIYLHGDVGVGGGIITGGRLLGGEDGYGGEIGHMVVNPGGRRCACGSRGCLEAEVGERTLLDLAGRQESPDVPGREAVRAVVDAAARGDVVARDALHRVGTWLGRGVADLVNIFNPGMVIFGGTLRDVYLGAAAQIRSEVATGALAASRERVKLRTAALGDDTTLVGAAEFAFADVLADPVQVLARLRGAPASAPVP</sequence>
<proteinExistence type="inferred from homology"/>